<dbReference type="Proteomes" id="UP001056120">
    <property type="component" value="Linkage Group LG24"/>
</dbReference>
<reference evidence="2" key="1">
    <citation type="journal article" date="2022" name="Mol. Ecol. Resour.">
        <title>The genomes of chicory, endive, great burdock and yacon provide insights into Asteraceae palaeo-polyploidization history and plant inulin production.</title>
        <authorList>
            <person name="Fan W."/>
            <person name="Wang S."/>
            <person name="Wang H."/>
            <person name="Wang A."/>
            <person name="Jiang F."/>
            <person name="Liu H."/>
            <person name="Zhao H."/>
            <person name="Xu D."/>
            <person name="Zhang Y."/>
        </authorList>
    </citation>
    <scope>NUCLEOTIDE SEQUENCE [LARGE SCALE GENOMIC DNA]</scope>
    <source>
        <strain evidence="2">cv. Yunnan</strain>
    </source>
</reference>
<gene>
    <name evidence="1" type="ORF">L1987_71768</name>
</gene>
<sequence length="534" mass="61714">MEDDDGDQPPIQTQTQIHLLSRTRKRKQHSQSQVTSPISPQSNPISDSSVLGLVLLAHTFTYDIRNLPDSLLLEIISRLPLKSIFRFKCVCKQWRTLISQPSFSRFYFSRMLTANAASSSLPFRILYRYIYVSKFEDVLDRFRPEIYNSSKFSVLFLSSFEEQQQSDQFKVLALNNGLILCCLLGPLVYYVCDPVTRQWVTLPRARDKSPNTHPIFFGEGLISRVNEDNVVTGYTVVRVELLNSRANYLSLETFSSETGKWVDYKLPCGNPIALMRRGGGPINFNGILHWFVYDHGMVAFNPHKDPKSCRLIQFPDDRDVESEDNHDGLYRLCDECQGKLRFFEVKRDACSFYCFSMWDMKDYEKGEWCSDFKVTRSDLSSSDPELNSWLIKATFLPLAFHPFNLDVVYMRCVELACVVSYSIQNKRLDVVSKPIGVVDDLSWRVVIPFMIPRWPTPVPIPPVLKRVVKPKAAHRHRFNRIGGVFRMGTGTGTYRRQIRSVWHLGLGIKLKRCANYETKLMISIEQKNIMNYIV</sequence>
<dbReference type="EMBL" id="CM042041">
    <property type="protein sequence ID" value="KAI3713195.1"/>
    <property type="molecule type" value="Genomic_DNA"/>
</dbReference>
<proteinExistence type="predicted"/>
<evidence type="ECO:0000313" key="1">
    <source>
        <dbReference type="EMBL" id="KAI3713195.1"/>
    </source>
</evidence>
<comment type="caution">
    <text evidence="1">The sequence shown here is derived from an EMBL/GenBank/DDBJ whole genome shotgun (WGS) entry which is preliminary data.</text>
</comment>
<keyword evidence="2" id="KW-1185">Reference proteome</keyword>
<accession>A0ACB9ATC6</accession>
<organism evidence="1 2">
    <name type="scientific">Smallanthus sonchifolius</name>
    <dbReference type="NCBI Taxonomy" id="185202"/>
    <lineage>
        <taxon>Eukaryota</taxon>
        <taxon>Viridiplantae</taxon>
        <taxon>Streptophyta</taxon>
        <taxon>Embryophyta</taxon>
        <taxon>Tracheophyta</taxon>
        <taxon>Spermatophyta</taxon>
        <taxon>Magnoliopsida</taxon>
        <taxon>eudicotyledons</taxon>
        <taxon>Gunneridae</taxon>
        <taxon>Pentapetalae</taxon>
        <taxon>asterids</taxon>
        <taxon>campanulids</taxon>
        <taxon>Asterales</taxon>
        <taxon>Asteraceae</taxon>
        <taxon>Asteroideae</taxon>
        <taxon>Heliantheae alliance</taxon>
        <taxon>Millerieae</taxon>
        <taxon>Smallanthus</taxon>
    </lineage>
</organism>
<name>A0ACB9ATC6_9ASTR</name>
<protein>
    <submittedName>
        <fullName evidence="1">Uncharacterized protein</fullName>
    </submittedName>
</protein>
<evidence type="ECO:0000313" key="2">
    <source>
        <dbReference type="Proteomes" id="UP001056120"/>
    </source>
</evidence>
<reference evidence="1 2" key="2">
    <citation type="journal article" date="2022" name="Mol. Ecol. Resour.">
        <title>The genomes of chicory, endive, great burdock and yacon provide insights into Asteraceae paleo-polyploidization history and plant inulin production.</title>
        <authorList>
            <person name="Fan W."/>
            <person name="Wang S."/>
            <person name="Wang H."/>
            <person name="Wang A."/>
            <person name="Jiang F."/>
            <person name="Liu H."/>
            <person name="Zhao H."/>
            <person name="Xu D."/>
            <person name="Zhang Y."/>
        </authorList>
    </citation>
    <scope>NUCLEOTIDE SEQUENCE [LARGE SCALE GENOMIC DNA]</scope>
    <source>
        <strain evidence="2">cv. Yunnan</strain>
        <tissue evidence="1">Leaves</tissue>
    </source>
</reference>